<evidence type="ECO:0000256" key="1">
    <source>
        <dbReference type="ARBA" id="ARBA00022614"/>
    </source>
</evidence>
<feature type="domain" description="Protein kinase" evidence="9">
    <location>
        <begin position="862"/>
        <end position="1207"/>
    </location>
</feature>
<dbReference type="PANTHER" id="PTHR48056">
    <property type="entry name" value="LRR RECEPTOR-LIKE SERINE/THREONINE-PROTEIN KINASE-RELATED"/>
    <property type="match status" value="1"/>
</dbReference>
<dbReference type="AlphaFoldDB" id="F2U3C7"/>
<dbReference type="InParanoid" id="F2U3C7"/>
<dbReference type="InterPro" id="IPR003591">
    <property type="entry name" value="Leu-rich_rpt_typical-subtyp"/>
</dbReference>
<dbReference type="Gene3D" id="1.10.510.10">
    <property type="entry name" value="Transferase(Phosphotransferase) domain 1"/>
    <property type="match status" value="1"/>
</dbReference>
<keyword evidence="6" id="KW-0067">ATP-binding</keyword>
<evidence type="ECO:0000256" key="2">
    <source>
        <dbReference type="ARBA" id="ARBA00022679"/>
    </source>
</evidence>
<evidence type="ECO:0000256" key="3">
    <source>
        <dbReference type="ARBA" id="ARBA00022737"/>
    </source>
</evidence>
<evidence type="ECO:0000256" key="8">
    <source>
        <dbReference type="SAM" id="Phobius"/>
    </source>
</evidence>
<keyword evidence="5 10" id="KW-0418">Kinase</keyword>
<dbReference type="InterPro" id="IPR000719">
    <property type="entry name" value="Prot_kinase_dom"/>
</dbReference>
<reference evidence="10" key="1">
    <citation type="submission" date="2009-08" db="EMBL/GenBank/DDBJ databases">
        <title>Annotation of Salpingoeca rosetta.</title>
        <authorList>
            <consortium name="The Broad Institute Genome Sequencing Platform"/>
            <person name="Russ C."/>
            <person name="Cuomo C."/>
            <person name="Burger G."/>
            <person name="Gray M.W."/>
            <person name="Holland P.W.H."/>
            <person name="King N."/>
            <person name="Lang F.B.F."/>
            <person name="Roger A.J."/>
            <person name="Ruiz-Trillo I."/>
            <person name="Young S.K."/>
            <person name="Zeng Q."/>
            <person name="Gargeya S."/>
            <person name="Alvarado L."/>
            <person name="Berlin A."/>
            <person name="Chapman S.B."/>
            <person name="Chen Z."/>
            <person name="Freedman E."/>
            <person name="Gellesch M."/>
            <person name="Goldberg J."/>
            <person name="Griggs A."/>
            <person name="Gujja S."/>
            <person name="Heilman E."/>
            <person name="Heiman D."/>
            <person name="Howarth C."/>
            <person name="Mehta T."/>
            <person name="Neiman D."/>
            <person name="Pearson M."/>
            <person name="Roberts A."/>
            <person name="Saif S."/>
            <person name="Shea T."/>
            <person name="Shenoy N."/>
            <person name="Sisk P."/>
            <person name="Stolte C."/>
            <person name="Sykes S."/>
            <person name="White J."/>
            <person name="Yandava C."/>
            <person name="Haas B."/>
            <person name="Nusbaum C."/>
            <person name="Birren B."/>
        </authorList>
    </citation>
    <scope>NUCLEOTIDE SEQUENCE [LARGE SCALE GENOMIC DNA]</scope>
    <source>
        <strain evidence="10">ATCC 50818</strain>
    </source>
</reference>
<feature type="region of interest" description="Disordered" evidence="7">
    <location>
        <begin position="1060"/>
        <end position="1082"/>
    </location>
</feature>
<dbReference type="STRING" id="946362.F2U3C7"/>
<dbReference type="EMBL" id="GL832960">
    <property type="protein sequence ID" value="EGD82121.1"/>
    <property type="molecule type" value="Genomic_DNA"/>
</dbReference>
<evidence type="ECO:0000256" key="5">
    <source>
        <dbReference type="ARBA" id="ARBA00022777"/>
    </source>
</evidence>
<feature type="transmembrane region" description="Helical" evidence="8">
    <location>
        <begin position="797"/>
        <end position="821"/>
    </location>
</feature>
<accession>F2U3C7</accession>
<dbReference type="GO" id="GO:0004672">
    <property type="term" value="F:protein kinase activity"/>
    <property type="evidence" value="ECO:0007669"/>
    <property type="project" value="InterPro"/>
</dbReference>
<evidence type="ECO:0000256" key="6">
    <source>
        <dbReference type="ARBA" id="ARBA00022840"/>
    </source>
</evidence>
<dbReference type="eggNOG" id="KOG0619">
    <property type="taxonomic scope" value="Eukaryota"/>
</dbReference>
<organism evidence="11">
    <name type="scientific">Salpingoeca rosetta (strain ATCC 50818 / BSB-021)</name>
    <dbReference type="NCBI Taxonomy" id="946362"/>
    <lineage>
        <taxon>Eukaryota</taxon>
        <taxon>Choanoflagellata</taxon>
        <taxon>Craspedida</taxon>
        <taxon>Salpingoecidae</taxon>
        <taxon>Salpingoeca</taxon>
    </lineage>
</organism>
<name>F2U3C7_SALR5</name>
<sequence length="1207" mass="135237">MTVRHLSLQGHVEAEVLQWIVNNGNWTSCTTVRITGVQFPVFHLSVLNDFPILDAITIKTTHYSRKLAQGAEFVDLTALRELFLDSNIIRAIPTGAFHSLKHLTWLELGANPIQQLHAHVFAGLTQLHTLKVGGTLLASLPPTIFQTNRRLNDVVLEGNLLTSLPDSIFAGLTSLRHLSLNNNRLTSLQPALFRDSISLSDLSLRDNQLTALPGGLLDSCVRLEWLYCDNNRLSGLTPDLFAHSPNLREVTFENNRLRHVDGLFDTEFPRLERIDMAANKLTRFLIPNPWPSLHTLVLGDNPMQYMPDMTKAPALRVLRMQNHDVKRIDLTPLLTLPNLTTVELDAAHDDDRTSRAVLDATNLTPSPHLRTLSLQHVDVSEVIDQLLQLPLQLQVLGLGWPGADNRTLPLEMIQRNKHLKLVIVPSALRELNASDCTQLTQIDAPFIDVLDISNTRIQPSTALCTRWGRRVFFARNLRAESNFNLTHARVIISTCLVVADLIDLSGNNWLNDPVEVNRIVGNEIALSESNLNRNGRVFPRRPRVPVLQLQGAPIDCALQLSSGDFDLSDNTIPGVDDSVTEIVFSFHCQCSQGHEMRRGRCEPIELDIVPAVLGTLTGVLALQALLFIGYRTYKRQRRLQADNALKDQLLVEMDEEVMALKKAWEIGYDELKMMKRVAAGAFGVVFKAQWDTVTVAVKVLQQAVMAFDESTVVEFEKEVEFLQRTRHPNVVRFFAPVLQLQDAPINCALQLSSGDFDLFDNTIPGLVGSVAEIVYSFHCQCSQGHEMRRGRCEPIELNIVPAVLGTLAGVLALQALLFIGYRTYKRQRRLQADNALKDQLLVEMDEEVMALKKAWEIGYDELKMIKRVAARAFGVVFMAQWDTVTVAVKVLQQGTMMFDESTVVEFEKEVEFLQRTRHPNVVRFFGAGTDANGSPFLVLEFVALGSLKNLLGKDMEQVLTEVERGEQSGENSVEEGVTASEIVGEELTLVSTGRDRSVETTTVWGLKLRLLRDVASGMAFIHSLDQMHRDLKRGHVLVSSSLRAKITDFGSIRQCFTRDRNQQQQRARLSSSQDGCDDPQYSQQAGLQTMTSMTLTAGVGTPLYMAPEALTGDKYSFEADIFSFGVLMWEVATQRVPDLIEQEKGSGYRGPILATISNLMKDGKRLRLMMVRVSSIPEWVQSLTYKCMAQNPRERPSFGELKDHHFA</sequence>
<dbReference type="FunFam" id="3.30.200.20:FF:000180">
    <property type="entry name" value="serine/threonine-protein kinase STY46-like"/>
    <property type="match status" value="2"/>
</dbReference>
<evidence type="ECO:0000313" key="10">
    <source>
        <dbReference type="EMBL" id="EGD82121.1"/>
    </source>
</evidence>
<evidence type="ECO:0000259" key="9">
    <source>
        <dbReference type="PROSITE" id="PS50011"/>
    </source>
</evidence>
<dbReference type="KEGG" id="sre:PTSG_02796"/>
<keyword evidence="11" id="KW-1185">Reference proteome</keyword>
<evidence type="ECO:0000313" key="11">
    <source>
        <dbReference type="Proteomes" id="UP000007799"/>
    </source>
</evidence>
<proteinExistence type="predicted"/>
<dbReference type="InterPro" id="IPR050647">
    <property type="entry name" value="Plant_LRR-RLKs"/>
</dbReference>
<keyword evidence="8" id="KW-0812">Transmembrane</keyword>
<dbReference type="Gene3D" id="3.80.10.10">
    <property type="entry name" value="Ribonuclease Inhibitor"/>
    <property type="match status" value="2"/>
</dbReference>
<evidence type="ECO:0000256" key="7">
    <source>
        <dbReference type="SAM" id="MobiDB-lite"/>
    </source>
</evidence>
<dbReference type="Gene3D" id="3.30.200.20">
    <property type="entry name" value="Phosphorylase Kinase, domain 1"/>
    <property type="match status" value="2"/>
</dbReference>
<protein>
    <submittedName>
        <fullName evidence="10">TKL protein kinase</fullName>
    </submittedName>
</protein>
<keyword evidence="4" id="KW-0547">Nucleotide-binding</keyword>
<keyword evidence="8" id="KW-1133">Transmembrane helix</keyword>
<dbReference type="PANTHER" id="PTHR48056:SF81">
    <property type="entry name" value="RECEPTOR PROTEIN-TYROSINE KINASE CEPR1"/>
    <property type="match status" value="1"/>
</dbReference>
<dbReference type="InterPro" id="IPR011009">
    <property type="entry name" value="Kinase-like_dom_sf"/>
</dbReference>
<dbReference type="FunFam" id="3.80.10.10:FF:001164">
    <property type="entry name" value="GH01279p"/>
    <property type="match status" value="1"/>
</dbReference>
<dbReference type="RefSeq" id="XP_004996304.1">
    <property type="nucleotide sequence ID" value="XM_004996247.1"/>
</dbReference>
<dbReference type="InterPro" id="IPR001611">
    <property type="entry name" value="Leu-rich_rpt"/>
</dbReference>
<dbReference type="OrthoDB" id="6363818at2759"/>
<dbReference type="Pfam" id="PF07714">
    <property type="entry name" value="PK_Tyr_Ser-Thr"/>
    <property type="match status" value="3"/>
</dbReference>
<dbReference type="SMART" id="SM00369">
    <property type="entry name" value="LRR_TYP"/>
    <property type="match status" value="8"/>
</dbReference>
<dbReference type="Pfam" id="PF13855">
    <property type="entry name" value="LRR_8"/>
    <property type="match status" value="2"/>
</dbReference>
<dbReference type="GO" id="GO:0005524">
    <property type="term" value="F:ATP binding"/>
    <property type="evidence" value="ECO:0007669"/>
    <property type="project" value="UniProtKB-KW"/>
</dbReference>
<dbReference type="PROSITE" id="PS50011">
    <property type="entry name" value="PROTEIN_KINASE_DOM"/>
    <property type="match status" value="1"/>
</dbReference>
<dbReference type="GeneID" id="16076890"/>
<feature type="compositionally biased region" description="Low complexity" evidence="7">
    <location>
        <begin position="1062"/>
        <end position="1073"/>
    </location>
</feature>
<feature type="transmembrane region" description="Helical" evidence="8">
    <location>
        <begin position="608"/>
        <end position="630"/>
    </location>
</feature>
<dbReference type="InterPro" id="IPR001245">
    <property type="entry name" value="Ser-Thr/Tyr_kinase_cat_dom"/>
</dbReference>
<dbReference type="eggNOG" id="KOG0192">
    <property type="taxonomic scope" value="Eukaryota"/>
</dbReference>
<dbReference type="SUPFAM" id="SSF52058">
    <property type="entry name" value="L domain-like"/>
    <property type="match status" value="1"/>
</dbReference>
<dbReference type="SUPFAM" id="SSF52047">
    <property type="entry name" value="RNI-like"/>
    <property type="match status" value="1"/>
</dbReference>
<evidence type="ECO:0000256" key="4">
    <source>
        <dbReference type="ARBA" id="ARBA00022741"/>
    </source>
</evidence>
<dbReference type="SUPFAM" id="SSF56112">
    <property type="entry name" value="Protein kinase-like (PK-like)"/>
    <property type="match status" value="2"/>
</dbReference>
<dbReference type="PROSITE" id="PS51450">
    <property type="entry name" value="LRR"/>
    <property type="match status" value="1"/>
</dbReference>
<dbReference type="InterPro" id="IPR032675">
    <property type="entry name" value="LRR_dom_sf"/>
</dbReference>
<gene>
    <name evidence="10" type="ORF">PTSG_02796</name>
</gene>
<keyword evidence="3" id="KW-0677">Repeat</keyword>
<keyword evidence="8" id="KW-0472">Membrane</keyword>
<dbReference type="Pfam" id="PF00560">
    <property type="entry name" value="LRR_1"/>
    <property type="match status" value="1"/>
</dbReference>
<keyword evidence="1" id="KW-0433">Leucine-rich repeat</keyword>
<dbReference type="Proteomes" id="UP000007799">
    <property type="component" value="Unassembled WGS sequence"/>
</dbReference>
<keyword evidence="2" id="KW-0808">Transferase</keyword>